<evidence type="ECO:0000313" key="1">
    <source>
        <dbReference type="Proteomes" id="UP000095283"/>
    </source>
</evidence>
<dbReference type="WBParaSite" id="Hba_00246">
    <property type="protein sequence ID" value="Hba_00246"/>
    <property type="gene ID" value="Hba_00246"/>
</dbReference>
<sequence length="101" mass="11965">MDIGTIKKKRKGIELNLCIKVERKDNVKLSLIEMTNLLQNINRLVEKFWNDWKTTYLTELRNRENITNILIKLIYISSYTATKSDLLQHKSRVMALERGNQ</sequence>
<name>A0A1I7W6L4_HETBA</name>
<keyword evidence="1" id="KW-1185">Reference proteome</keyword>
<dbReference type="Proteomes" id="UP000095283">
    <property type="component" value="Unplaced"/>
</dbReference>
<protein>
    <submittedName>
        <fullName evidence="2">DUF5641 domain-containing protein</fullName>
    </submittedName>
</protein>
<accession>A0A1I7W6L4</accession>
<dbReference type="AlphaFoldDB" id="A0A1I7W6L4"/>
<organism evidence="1 2">
    <name type="scientific">Heterorhabditis bacteriophora</name>
    <name type="common">Entomopathogenic nematode worm</name>
    <dbReference type="NCBI Taxonomy" id="37862"/>
    <lineage>
        <taxon>Eukaryota</taxon>
        <taxon>Metazoa</taxon>
        <taxon>Ecdysozoa</taxon>
        <taxon>Nematoda</taxon>
        <taxon>Chromadorea</taxon>
        <taxon>Rhabditida</taxon>
        <taxon>Rhabditina</taxon>
        <taxon>Rhabditomorpha</taxon>
        <taxon>Strongyloidea</taxon>
        <taxon>Heterorhabditidae</taxon>
        <taxon>Heterorhabditis</taxon>
    </lineage>
</organism>
<evidence type="ECO:0000313" key="2">
    <source>
        <dbReference type="WBParaSite" id="Hba_00246"/>
    </source>
</evidence>
<reference evidence="2" key="1">
    <citation type="submission" date="2016-11" db="UniProtKB">
        <authorList>
            <consortium name="WormBaseParasite"/>
        </authorList>
    </citation>
    <scope>IDENTIFICATION</scope>
</reference>
<proteinExistence type="predicted"/>